<dbReference type="EMBL" id="ANHY01000020">
    <property type="protein sequence ID" value="EKV27398.1"/>
    <property type="molecule type" value="Genomic_DNA"/>
</dbReference>
<accession>K9H9V2</accession>
<proteinExistence type="predicted"/>
<evidence type="ECO:0000313" key="2">
    <source>
        <dbReference type="EMBL" id="EKV27398.1"/>
    </source>
</evidence>
<evidence type="ECO:0000313" key="3">
    <source>
        <dbReference type="Proteomes" id="UP000009881"/>
    </source>
</evidence>
<gene>
    <name evidence="2" type="ORF">C882_1900</name>
</gene>
<dbReference type="Proteomes" id="UP000009881">
    <property type="component" value="Unassembled WGS sequence"/>
</dbReference>
<evidence type="ECO:0000256" key="1">
    <source>
        <dbReference type="SAM" id="MobiDB-lite"/>
    </source>
</evidence>
<name>K9H9V2_9PROT</name>
<organism evidence="2 3">
    <name type="scientific">Caenispirillum salinarum AK4</name>
    <dbReference type="NCBI Taxonomy" id="1238182"/>
    <lineage>
        <taxon>Bacteria</taxon>
        <taxon>Pseudomonadati</taxon>
        <taxon>Pseudomonadota</taxon>
        <taxon>Alphaproteobacteria</taxon>
        <taxon>Rhodospirillales</taxon>
        <taxon>Novispirillaceae</taxon>
        <taxon>Caenispirillum</taxon>
    </lineage>
</organism>
<reference evidence="2 3" key="1">
    <citation type="journal article" date="2013" name="Genome Announc.">
        <title>Draft Genome Sequence of an Alphaproteobacterium, Caenispirillum salinarum AK4(T), Isolated from a Solar Saltern.</title>
        <authorList>
            <person name="Khatri I."/>
            <person name="Singh A."/>
            <person name="Korpole S."/>
            <person name="Pinnaka A.K."/>
            <person name="Subramanian S."/>
        </authorList>
    </citation>
    <scope>NUCLEOTIDE SEQUENCE [LARGE SCALE GENOMIC DNA]</scope>
    <source>
        <strain evidence="2 3">AK4</strain>
    </source>
</reference>
<protein>
    <submittedName>
        <fullName evidence="2">Uncharacterized protein</fullName>
    </submittedName>
</protein>
<comment type="caution">
    <text evidence="2">The sequence shown here is derived from an EMBL/GenBank/DDBJ whole genome shotgun (WGS) entry which is preliminary data.</text>
</comment>
<feature type="region of interest" description="Disordered" evidence="1">
    <location>
        <begin position="28"/>
        <end position="47"/>
    </location>
</feature>
<dbReference type="AlphaFoldDB" id="K9H9V2"/>
<keyword evidence="3" id="KW-1185">Reference proteome</keyword>
<sequence>MPLLDCLAAVDLLLQLVAAPPGMDILKRSQQSAPALSRSKPPSREFE</sequence>